<keyword evidence="11" id="KW-1185">Reference proteome</keyword>
<dbReference type="Pfam" id="PF02518">
    <property type="entry name" value="HATPase_c"/>
    <property type="match status" value="1"/>
</dbReference>
<evidence type="ECO:0000256" key="4">
    <source>
        <dbReference type="ARBA" id="ARBA00022679"/>
    </source>
</evidence>
<evidence type="ECO:0000256" key="5">
    <source>
        <dbReference type="ARBA" id="ARBA00022741"/>
    </source>
</evidence>
<dbReference type="PANTHER" id="PTHR43065">
    <property type="entry name" value="SENSOR HISTIDINE KINASE"/>
    <property type="match status" value="1"/>
</dbReference>
<dbReference type="InterPro" id="IPR036097">
    <property type="entry name" value="HisK_dim/P_sf"/>
</dbReference>
<feature type="domain" description="Histidine kinase" evidence="9">
    <location>
        <begin position="28"/>
        <end position="233"/>
    </location>
</feature>
<name>A0A517DY02_9FIRM</name>
<organism evidence="10 11">
    <name type="scientific">Sporomusa termitida</name>
    <dbReference type="NCBI Taxonomy" id="2377"/>
    <lineage>
        <taxon>Bacteria</taxon>
        <taxon>Bacillati</taxon>
        <taxon>Bacillota</taxon>
        <taxon>Negativicutes</taxon>
        <taxon>Selenomonadales</taxon>
        <taxon>Sporomusaceae</taxon>
        <taxon>Sporomusa</taxon>
    </lineage>
</organism>
<dbReference type="SUPFAM" id="SSF55874">
    <property type="entry name" value="ATPase domain of HSP90 chaperone/DNA topoisomerase II/histidine kinase"/>
    <property type="match status" value="1"/>
</dbReference>
<keyword evidence="5" id="KW-0547">Nucleotide-binding</keyword>
<evidence type="ECO:0000313" key="11">
    <source>
        <dbReference type="Proteomes" id="UP000320776"/>
    </source>
</evidence>
<protein>
    <recommendedName>
        <fullName evidence="2">histidine kinase</fullName>
        <ecNumber evidence="2">2.7.13.3</ecNumber>
    </recommendedName>
</protein>
<keyword evidence="3" id="KW-0597">Phosphoprotein</keyword>
<dbReference type="CDD" id="cd00082">
    <property type="entry name" value="HisKA"/>
    <property type="match status" value="1"/>
</dbReference>
<evidence type="ECO:0000256" key="2">
    <source>
        <dbReference type="ARBA" id="ARBA00012438"/>
    </source>
</evidence>
<dbReference type="GO" id="GO:0000155">
    <property type="term" value="F:phosphorelay sensor kinase activity"/>
    <property type="evidence" value="ECO:0007669"/>
    <property type="project" value="InterPro"/>
</dbReference>
<dbReference type="AlphaFoldDB" id="A0A517DY02"/>
<dbReference type="EC" id="2.7.13.3" evidence="2"/>
<dbReference type="SUPFAM" id="SSF47384">
    <property type="entry name" value="Homodimeric domain of signal transducing histidine kinase"/>
    <property type="match status" value="1"/>
</dbReference>
<dbReference type="InterPro" id="IPR036890">
    <property type="entry name" value="HATPase_C_sf"/>
</dbReference>
<dbReference type="Gene3D" id="3.30.565.10">
    <property type="entry name" value="Histidine kinase-like ATPase, C-terminal domain"/>
    <property type="match status" value="1"/>
</dbReference>
<accession>A0A517DY02</accession>
<keyword evidence="7" id="KW-0067">ATP-binding</keyword>
<comment type="catalytic activity">
    <reaction evidence="1">
        <text>ATP + protein L-histidine = ADP + protein N-phospho-L-histidine.</text>
        <dbReference type="EC" id="2.7.13.3"/>
    </reaction>
</comment>
<dbReference type="GO" id="GO:0005524">
    <property type="term" value="F:ATP binding"/>
    <property type="evidence" value="ECO:0007669"/>
    <property type="project" value="UniProtKB-KW"/>
</dbReference>
<dbReference type="KEGG" id="sted:SPTER_36640"/>
<dbReference type="InterPro" id="IPR003594">
    <property type="entry name" value="HATPase_dom"/>
</dbReference>
<dbReference type="Proteomes" id="UP000320776">
    <property type="component" value="Chromosome"/>
</dbReference>
<proteinExistence type="predicted"/>
<evidence type="ECO:0000259" key="9">
    <source>
        <dbReference type="PROSITE" id="PS50109"/>
    </source>
</evidence>
<dbReference type="PRINTS" id="PR00344">
    <property type="entry name" value="BCTRLSENSOR"/>
</dbReference>
<reference evidence="10 11" key="1">
    <citation type="submission" date="2019-02" db="EMBL/GenBank/DDBJ databases">
        <title>Closed genome of Sporomusa termitida DSM 4440.</title>
        <authorList>
            <person name="Poehlein A."/>
            <person name="Daniel R."/>
        </authorList>
    </citation>
    <scope>NUCLEOTIDE SEQUENCE [LARGE SCALE GENOMIC DNA]</scope>
    <source>
        <strain evidence="10 11">DSM 4440</strain>
    </source>
</reference>
<dbReference type="InterPro" id="IPR003661">
    <property type="entry name" value="HisK_dim/P_dom"/>
</dbReference>
<dbReference type="PROSITE" id="PS50109">
    <property type="entry name" value="HIS_KIN"/>
    <property type="match status" value="1"/>
</dbReference>
<dbReference type="InterPro" id="IPR004358">
    <property type="entry name" value="Sig_transdc_His_kin-like_C"/>
</dbReference>
<gene>
    <name evidence="10" type="primary">kinA</name>
    <name evidence="10" type="ORF">SPTER_36640</name>
</gene>
<dbReference type="Gene3D" id="1.10.287.130">
    <property type="match status" value="1"/>
</dbReference>
<keyword evidence="8" id="KW-0902">Two-component regulatory system</keyword>
<evidence type="ECO:0000256" key="8">
    <source>
        <dbReference type="ARBA" id="ARBA00023012"/>
    </source>
</evidence>
<dbReference type="PANTHER" id="PTHR43065:SF10">
    <property type="entry name" value="PEROXIDE STRESS-ACTIVATED HISTIDINE KINASE MAK3"/>
    <property type="match status" value="1"/>
</dbReference>
<dbReference type="SMART" id="SM00387">
    <property type="entry name" value="HATPase_c"/>
    <property type="match status" value="1"/>
</dbReference>
<dbReference type="Pfam" id="PF00512">
    <property type="entry name" value="HisKA"/>
    <property type="match status" value="1"/>
</dbReference>
<evidence type="ECO:0000256" key="6">
    <source>
        <dbReference type="ARBA" id="ARBA00022777"/>
    </source>
</evidence>
<dbReference type="InterPro" id="IPR005467">
    <property type="entry name" value="His_kinase_dom"/>
</dbReference>
<keyword evidence="4 10" id="KW-0808">Transferase</keyword>
<dbReference type="EMBL" id="CP036259">
    <property type="protein sequence ID" value="QDR82240.1"/>
    <property type="molecule type" value="Genomic_DNA"/>
</dbReference>
<sequence length="233" mass="25205">MINIYPRANDREAARISRRDLIGLMAVGVAHGIRNPLTVIKGYLQLQDKRAVCCSGESLAIILQELGKIEDFISDIILLAHNKTSKKSPQNLNDIVKKVYPAIQQAAAPNGIAAELVLAERLPLVNLDTAEIEQLIMHLAGNGIEAMGAGGRLTLGTAHEQQEVILYVQDEGRGIPREQKSKIFAPFFTTKATNTGLGLAVSLSILERHQGRITVLSAPGAGSIFKIRFPVGQ</sequence>
<evidence type="ECO:0000256" key="3">
    <source>
        <dbReference type="ARBA" id="ARBA00022553"/>
    </source>
</evidence>
<evidence type="ECO:0000313" key="10">
    <source>
        <dbReference type="EMBL" id="QDR82240.1"/>
    </source>
</evidence>
<keyword evidence="6 10" id="KW-0418">Kinase</keyword>
<evidence type="ECO:0000256" key="1">
    <source>
        <dbReference type="ARBA" id="ARBA00000085"/>
    </source>
</evidence>
<evidence type="ECO:0000256" key="7">
    <source>
        <dbReference type="ARBA" id="ARBA00022840"/>
    </source>
</evidence>
<dbReference type="SMART" id="SM00388">
    <property type="entry name" value="HisKA"/>
    <property type="match status" value="1"/>
</dbReference>